<keyword evidence="1" id="KW-0732">Signal</keyword>
<dbReference type="Proteomes" id="UP000515152">
    <property type="component" value="Chromosome 18"/>
</dbReference>
<proteinExistence type="predicted"/>
<dbReference type="AlphaFoldDB" id="A0A8M1KRJ2"/>
<dbReference type="InterPro" id="IPR042789">
    <property type="entry name" value="FRRS1L"/>
</dbReference>
<feature type="chain" id="PRO_5035427474" evidence="1">
    <location>
        <begin position="21"/>
        <end position="266"/>
    </location>
</feature>
<dbReference type="PANTHER" id="PTHR46902:SF1">
    <property type="entry name" value="DOMON DOMAIN-CONTAINING PROTEIN FRRS1L"/>
    <property type="match status" value="1"/>
</dbReference>
<dbReference type="PANTHER" id="PTHR46902">
    <property type="entry name" value="DOMON DOMAIN-CONTAINING PROTEIN FRRS1L"/>
    <property type="match status" value="1"/>
</dbReference>
<dbReference type="GO" id="GO:1900449">
    <property type="term" value="P:regulation of glutamate receptor signaling pathway"/>
    <property type="evidence" value="ECO:0007669"/>
    <property type="project" value="InterPro"/>
</dbReference>
<evidence type="ECO:0000313" key="2">
    <source>
        <dbReference type="Proteomes" id="UP000515152"/>
    </source>
</evidence>
<reference evidence="3" key="1">
    <citation type="submission" date="2025-08" db="UniProtKB">
        <authorList>
            <consortium name="RefSeq"/>
        </authorList>
    </citation>
    <scope>IDENTIFICATION</scope>
</reference>
<keyword evidence="2" id="KW-1185">Reference proteome</keyword>
<protein>
    <submittedName>
        <fullName evidence="3">Ferric-chelate reductase 1 isoform X1</fullName>
    </submittedName>
</protein>
<dbReference type="GeneID" id="105906612"/>
<feature type="signal peptide" evidence="1">
    <location>
        <begin position="1"/>
        <end position="20"/>
    </location>
</feature>
<dbReference type="OrthoDB" id="8960535at2759"/>
<gene>
    <name evidence="3" type="primary">si:cabz01007794.1</name>
</gene>
<sequence length="266" mass="27284">MDRFLRVFLVLSCLMLAVQGLTVGTLNETVTRSSCGTDRACFSTPADCDPTTNSACLLVSTRSSSSGLDFELRGESSGYIAVALSVDTTAGGNDKTYICANSNGTATFFFALLNNNTLEIQNDTTSISNVSASVNSTTIQCVFAVTGLNASMSRSADNTFAVVLATGTLSSDGTPSTPTVKTVTALLDLSNPSSSNTATVTTAPNVTTDANATTAATTTTTTATTTTVSGANIGLQHSLSQGESSSLSIQLSRSFHTQECLARGPS</sequence>
<accession>A0A8M1KRJ2</accession>
<organism evidence="2 3">
    <name type="scientific">Clupea harengus</name>
    <name type="common">Atlantic herring</name>
    <dbReference type="NCBI Taxonomy" id="7950"/>
    <lineage>
        <taxon>Eukaryota</taxon>
        <taxon>Metazoa</taxon>
        <taxon>Chordata</taxon>
        <taxon>Craniata</taxon>
        <taxon>Vertebrata</taxon>
        <taxon>Euteleostomi</taxon>
        <taxon>Actinopterygii</taxon>
        <taxon>Neopterygii</taxon>
        <taxon>Teleostei</taxon>
        <taxon>Clupei</taxon>
        <taxon>Clupeiformes</taxon>
        <taxon>Clupeoidei</taxon>
        <taxon>Clupeidae</taxon>
        <taxon>Clupea</taxon>
    </lineage>
</organism>
<evidence type="ECO:0000313" key="3">
    <source>
        <dbReference type="RefSeq" id="XP_042566492.1"/>
    </source>
</evidence>
<dbReference type="GO" id="GO:0099072">
    <property type="term" value="P:regulation of postsynaptic membrane neurotransmitter receptor levels"/>
    <property type="evidence" value="ECO:0007669"/>
    <property type="project" value="TreeGrafter"/>
</dbReference>
<name>A0A8M1KRJ2_CLUHA</name>
<dbReference type="RefSeq" id="XP_042566492.1">
    <property type="nucleotide sequence ID" value="XM_042710558.1"/>
</dbReference>
<evidence type="ECO:0000256" key="1">
    <source>
        <dbReference type="SAM" id="SignalP"/>
    </source>
</evidence>